<feature type="domain" description="Polypeptide-transport-associated ShlB-type" evidence="6">
    <location>
        <begin position="65"/>
        <end position="139"/>
    </location>
</feature>
<feature type="domain" description="Haemolysin activator HlyB C-terminal" evidence="5">
    <location>
        <begin position="201"/>
        <end position="512"/>
    </location>
</feature>
<evidence type="ECO:0000313" key="8">
    <source>
        <dbReference type="Proteomes" id="UP000069205"/>
    </source>
</evidence>
<proteinExistence type="predicted"/>
<evidence type="ECO:0000259" key="5">
    <source>
        <dbReference type="Pfam" id="PF03865"/>
    </source>
</evidence>
<keyword evidence="8" id="KW-1185">Reference proteome</keyword>
<protein>
    <submittedName>
        <fullName evidence="7">Putative Hemolysin activation/secretion protein</fullName>
    </submittedName>
</protein>
<dbReference type="Gene3D" id="2.40.160.50">
    <property type="entry name" value="membrane protein fhac: a member of the omp85/tpsb transporter family"/>
    <property type="match status" value="1"/>
</dbReference>
<dbReference type="EMBL" id="CP011801">
    <property type="protein sequence ID" value="ALA56588.1"/>
    <property type="molecule type" value="Genomic_DNA"/>
</dbReference>
<keyword evidence="3" id="KW-0998">Cell outer membrane</keyword>
<organism evidence="7 8">
    <name type="scientific">Nitrospira moscoviensis</name>
    <dbReference type="NCBI Taxonomy" id="42253"/>
    <lineage>
        <taxon>Bacteria</taxon>
        <taxon>Pseudomonadati</taxon>
        <taxon>Nitrospirota</taxon>
        <taxon>Nitrospiria</taxon>
        <taxon>Nitrospirales</taxon>
        <taxon>Nitrospiraceae</taxon>
        <taxon>Nitrospira</taxon>
    </lineage>
</organism>
<reference evidence="7 8" key="1">
    <citation type="journal article" date="2015" name="Proc. Natl. Acad. Sci. U.S.A.">
        <title>Expanded metabolic versatility of ubiquitous nitrite-oxidizing bacteria from the genus Nitrospira.</title>
        <authorList>
            <person name="Koch H."/>
            <person name="Lucker S."/>
            <person name="Albertsen M."/>
            <person name="Kitzinger K."/>
            <person name="Herbold C."/>
            <person name="Spieck E."/>
            <person name="Nielsen P.H."/>
            <person name="Wagner M."/>
            <person name="Daims H."/>
        </authorList>
    </citation>
    <scope>NUCLEOTIDE SEQUENCE [LARGE SCALE GENOMIC DNA]</scope>
    <source>
        <strain evidence="7 8">NSP M-1</strain>
    </source>
</reference>
<dbReference type="Pfam" id="PF08479">
    <property type="entry name" value="POTRA_2"/>
    <property type="match status" value="1"/>
</dbReference>
<dbReference type="GO" id="GO:0098046">
    <property type="term" value="C:type V protein secretion system complex"/>
    <property type="evidence" value="ECO:0007669"/>
    <property type="project" value="TreeGrafter"/>
</dbReference>
<dbReference type="KEGG" id="nmv:NITMOv2_0148"/>
<keyword evidence="2 4" id="KW-0812">Transmembrane</keyword>
<evidence type="ECO:0000256" key="4">
    <source>
        <dbReference type="SAM" id="Phobius"/>
    </source>
</evidence>
<name>A0A0K2G6L6_NITMO</name>
<sequence length="555" mass="59880">MTPSQRLSGPHCRIGTGFCQLEPGHQTARTVRTRWKRLVLIVILLALSFDATWGVRDAQPSSTLLVKGFSFSGNTAVSSEDLEVVTQPYVGRSLDLSGLEAAAEQVAAYYRRKGYTLANAYIPQQDIKFGVVTIAILEGRLGDISVTGHRHYSLDFIRGSFAEAMEEGVIRNVALERALLLLNDYPDLKVSAVLEPGRSTGSTNIVAQVEDRRPIHATLDYNNFGFNNISRNRFGAGVEVGNALFDGAVFNFNGIIGDHPDRLQFLIGGYALPLGVHGTKLVLGGSAGRFDVGAELAALQIRGRIKTYDISVTHPFIKTRFQSLLVDIGFSSKDNRLFVLGDLVGNDQVRMAKVGVNYDRLDLSGRSYVSFYGFQGLGEVLGAMDNHAALTTRQGADNRFTKGAVAAGRIQSLGHDVLLIVKGTGQITTGPLVVIEQMLLGGPDSVRGYQLGERFVDEGYTATAETRIPLLPSLLPATQGAIFIDHAAGRLRNPQPGEQASSSLTGAGVGIQTELPYYLLHLRCDVGFPLGPKPNGGTVAGDRSPIFYLQATARF</sequence>
<dbReference type="PANTHER" id="PTHR34597:SF1">
    <property type="entry name" value="HEME_HEMOPEXIN TRANSPORTER PROTEIN HUXB"/>
    <property type="match status" value="1"/>
</dbReference>
<keyword evidence="4" id="KW-1133">Transmembrane helix</keyword>
<dbReference type="GO" id="GO:0046819">
    <property type="term" value="P:protein secretion by the type V secretion system"/>
    <property type="evidence" value="ECO:0007669"/>
    <property type="project" value="TreeGrafter"/>
</dbReference>
<accession>A0A0K2G6L6</accession>
<dbReference type="Pfam" id="PF03865">
    <property type="entry name" value="ShlB"/>
    <property type="match status" value="1"/>
</dbReference>
<dbReference type="InterPro" id="IPR005565">
    <property type="entry name" value="Hemolysn_activator_HlyB_C"/>
</dbReference>
<evidence type="ECO:0000259" key="6">
    <source>
        <dbReference type="Pfam" id="PF08479"/>
    </source>
</evidence>
<evidence type="ECO:0000256" key="1">
    <source>
        <dbReference type="ARBA" id="ARBA00022452"/>
    </source>
</evidence>
<feature type="transmembrane region" description="Helical" evidence="4">
    <location>
        <begin position="38"/>
        <end position="55"/>
    </location>
</feature>
<dbReference type="AlphaFoldDB" id="A0A0K2G6L6"/>
<dbReference type="Proteomes" id="UP000069205">
    <property type="component" value="Chromosome"/>
</dbReference>
<dbReference type="RefSeq" id="WP_053378055.1">
    <property type="nucleotide sequence ID" value="NZ_CP011801.1"/>
</dbReference>
<keyword evidence="4" id="KW-0472">Membrane</keyword>
<dbReference type="PATRIC" id="fig|42253.5.peg.144"/>
<evidence type="ECO:0000256" key="3">
    <source>
        <dbReference type="ARBA" id="ARBA00023237"/>
    </source>
</evidence>
<evidence type="ECO:0000313" key="7">
    <source>
        <dbReference type="EMBL" id="ALA56588.1"/>
    </source>
</evidence>
<dbReference type="Gene3D" id="3.10.20.310">
    <property type="entry name" value="membrane protein fhac"/>
    <property type="match status" value="1"/>
</dbReference>
<dbReference type="STRING" id="42253.NITMOv2_0148"/>
<dbReference type="InterPro" id="IPR051544">
    <property type="entry name" value="TPS_OM_transporter"/>
</dbReference>
<dbReference type="OrthoDB" id="9760658at2"/>
<dbReference type="PANTHER" id="PTHR34597">
    <property type="entry name" value="SLR1661 PROTEIN"/>
    <property type="match status" value="1"/>
</dbReference>
<dbReference type="InterPro" id="IPR013686">
    <property type="entry name" value="Polypept-transport_assoc_ShlB"/>
</dbReference>
<evidence type="ECO:0000256" key="2">
    <source>
        <dbReference type="ARBA" id="ARBA00022692"/>
    </source>
</evidence>
<dbReference type="GO" id="GO:0008320">
    <property type="term" value="F:protein transmembrane transporter activity"/>
    <property type="evidence" value="ECO:0007669"/>
    <property type="project" value="TreeGrafter"/>
</dbReference>
<keyword evidence="1" id="KW-1134">Transmembrane beta strand</keyword>
<gene>
    <name evidence="7" type="ORF">NITMOv2_0148</name>
</gene>